<evidence type="ECO:0000313" key="1">
    <source>
        <dbReference type="EMBL" id="HIV14229.1"/>
    </source>
</evidence>
<dbReference type="AlphaFoldDB" id="A0A9D1NYB8"/>
<sequence>MEWGQNWEPDISIDAFMRGEISFWRFSQLLQEVYQGKEPLGRRLTEKLLEYGRLKIPDVPSWEQEETCTVRGETEDREQIARRVRNWMHDRNLPKNREELFKICFALELDEKRAETVLGMTAESGIHFRNPRELIYAYCLRKKIEYPEAVRMVKKYWKDPVPFGGMQHREYLRKDGDREGTADLTGYIRSRFEKINSEKELEDFFRQKGGKFGLHHNTAYRKFRKMLSFLVHPAAPGDFLPDEQIYSIRKAVDQYLRMGVPYDKKSGRYTWIQREIKQHWPSAKTIYEMCARRRDVDRKTLLLLYLATEGEGEIRQEEQKSFAEHHRRMDLMLCECGMPVLNIHSPFDWLVIQAVRQENEDDFIGLRMERMIRKIYNEEKPAVYLTAEK</sequence>
<comment type="caution">
    <text evidence="1">The sequence shown here is derived from an EMBL/GenBank/DDBJ whole genome shotgun (WGS) entry which is preliminary data.</text>
</comment>
<organism evidence="1 2">
    <name type="scientific">Candidatus Pullilachnospira stercoravium</name>
    <dbReference type="NCBI Taxonomy" id="2840913"/>
    <lineage>
        <taxon>Bacteria</taxon>
        <taxon>Bacillati</taxon>
        <taxon>Bacillota</taxon>
        <taxon>Clostridia</taxon>
        <taxon>Lachnospirales</taxon>
        <taxon>Lachnospiraceae</taxon>
        <taxon>Lachnospiraceae incertae sedis</taxon>
        <taxon>Candidatus Pullilachnospira</taxon>
    </lineage>
</organism>
<dbReference type="Proteomes" id="UP000886723">
    <property type="component" value="Unassembled WGS sequence"/>
</dbReference>
<reference evidence="1" key="2">
    <citation type="journal article" date="2021" name="PeerJ">
        <title>Extensive microbial diversity within the chicken gut microbiome revealed by metagenomics and culture.</title>
        <authorList>
            <person name="Gilroy R."/>
            <person name="Ravi A."/>
            <person name="Getino M."/>
            <person name="Pursley I."/>
            <person name="Horton D.L."/>
            <person name="Alikhan N.F."/>
            <person name="Baker D."/>
            <person name="Gharbi K."/>
            <person name="Hall N."/>
            <person name="Watson M."/>
            <person name="Adriaenssens E.M."/>
            <person name="Foster-Nyarko E."/>
            <person name="Jarju S."/>
            <person name="Secka A."/>
            <person name="Antonio M."/>
            <person name="Oren A."/>
            <person name="Chaudhuri R.R."/>
            <person name="La Ragione R."/>
            <person name="Hildebrand F."/>
            <person name="Pallen M.J."/>
        </authorList>
    </citation>
    <scope>NUCLEOTIDE SEQUENCE</scope>
    <source>
        <strain evidence="1">ChiBcec2-4451</strain>
    </source>
</reference>
<accession>A0A9D1NYB8</accession>
<name>A0A9D1NYB8_9FIRM</name>
<dbReference type="EMBL" id="DVON01000292">
    <property type="protein sequence ID" value="HIV14229.1"/>
    <property type="molecule type" value="Genomic_DNA"/>
</dbReference>
<gene>
    <name evidence="1" type="ORF">IAA63_13985</name>
</gene>
<reference evidence="1" key="1">
    <citation type="submission" date="2020-10" db="EMBL/GenBank/DDBJ databases">
        <authorList>
            <person name="Gilroy R."/>
        </authorList>
    </citation>
    <scope>NUCLEOTIDE SEQUENCE</scope>
    <source>
        <strain evidence="1">ChiBcec2-4451</strain>
    </source>
</reference>
<protein>
    <submittedName>
        <fullName evidence="1">Uncharacterized protein</fullName>
    </submittedName>
</protein>
<evidence type="ECO:0000313" key="2">
    <source>
        <dbReference type="Proteomes" id="UP000886723"/>
    </source>
</evidence>
<proteinExistence type="predicted"/>